<keyword evidence="1" id="KW-1133">Transmembrane helix</keyword>
<dbReference type="Proteomes" id="UP000179230">
    <property type="component" value="Unassembled WGS sequence"/>
</dbReference>
<dbReference type="EMBL" id="MFMT01000015">
    <property type="protein sequence ID" value="OGG88700.1"/>
    <property type="molecule type" value="Genomic_DNA"/>
</dbReference>
<accession>A0A1F6FS81</accession>
<sequence length="479" mass="52210">MTTKNRQQNRLHGGYLMVLVLVFSSVLLTIATSFISFIILQSKVITQRVQFEQAGQIAEAGLNYYKWYLAHYPDDTTNGTGGAGPYVDVYNDPEGTAIGEYSLTIASSTYCGEISSIDVISEGHTYANPAVSRTVQAHYAQPSVAEYSYILNSDVWAGEDRVITGPYHSNGGIRMDGTNNSVVTSGQATWTCNSSFGCSPTATKDGVFTTTSNPNTSLFSFPSAPIDFAGITVDLVLMRTRAQSDGIYIGPSDKSGYHLIFKANGKVEVRKVNSKEKEPKGYAWGYYMHILNGTSFVGEYTPPSDCPLIYVEDQVWLEGVVNGKVTLAVADHETSGDEENSGAGPSIILNNNITYANSTSGLLAIGENEVLIGLVVPDDMELNGIFIAQNGHFGRNYYGTDTKIPSSWESYAKRNSLTINGTIVSNGRVGTKWVCSPDSTYCSGFNNRINNYDRNLVLSPPPMVPRTSDVYTFSDWRDN</sequence>
<evidence type="ECO:0000313" key="2">
    <source>
        <dbReference type="EMBL" id="OGG88700.1"/>
    </source>
</evidence>
<evidence type="ECO:0000313" key="3">
    <source>
        <dbReference type="Proteomes" id="UP000179230"/>
    </source>
</evidence>
<comment type="caution">
    <text evidence="2">The sequence shown here is derived from an EMBL/GenBank/DDBJ whole genome shotgun (WGS) entry which is preliminary data.</text>
</comment>
<gene>
    <name evidence="2" type="ORF">A2592_02860</name>
</gene>
<evidence type="ECO:0008006" key="4">
    <source>
        <dbReference type="Google" id="ProtNLM"/>
    </source>
</evidence>
<evidence type="ECO:0000256" key="1">
    <source>
        <dbReference type="SAM" id="Phobius"/>
    </source>
</evidence>
<dbReference type="AlphaFoldDB" id="A0A1F6FS81"/>
<name>A0A1F6FS81_9BACT</name>
<organism evidence="2 3">
    <name type="scientific">Candidatus Kaiserbacteria bacterium RIFOXYD1_FULL_42_15</name>
    <dbReference type="NCBI Taxonomy" id="1798532"/>
    <lineage>
        <taxon>Bacteria</taxon>
        <taxon>Candidatus Kaiseribacteriota</taxon>
    </lineage>
</organism>
<reference evidence="2 3" key="1">
    <citation type="journal article" date="2016" name="Nat. Commun.">
        <title>Thousands of microbial genomes shed light on interconnected biogeochemical processes in an aquifer system.</title>
        <authorList>
            <person name="Anantharaman K."/>
            <person name="Brown C.T."/>
            <person name="Hug L.A."/>
            <person name="Sharon I."/>
            <person name="Castelle C.J."/>
            <person name="Probst A.J."/>
            <person name="Thomas B.C."/>
            <person name="Singh A."/>
            <person name="Wilkins M.J."/>
            <person name="Karaoz U."/>
            <person name="Brodie E.L."/>
            <person name="Williams K.H."/>
            <person name="Hubbard S.S."/>
            <person name="Banfield J.F."/>
        </authorList>
    </citation>
    <scope>NUCLEOTIDE SEQUENCE [LARGE SCALE GENOMIC DNA]</scope>
</reference>
<keyword evidence="1" id="KW-0812">Transmembrane</keyword>
<proteinExistence type="predicted"/>
<feature type="transmembrane region" description="Helical" evidence="1">
    <location>
        <begin position="12"/>
        <end position="40"/>
    </location>
</feature>
<protein>
    <recommendedName>
        <fullName evidence="4">Type 4 fimbrial biogenesis protein PilX N-terminal domain-containing protein</fullName>
    </recommendedName>
</protein>
<keyword evidence="1" id="KW-0472">Membrane</keyword>